<reference evidence="5" key="1">
    <citation type="journal article" date="2023" name="Mol. Phylogenet. Evol.">
        <title>Genome-scale phylogeny and comparative genomics of the fungal order Sordariales.</title>
        <authorList>
            <person name="Hensen N."/>
            <person name="Bonometti L."/>
            <person name="Westerberg I."/>
            <person name="Brannstrom I.O."/>
            <person name="Guillou S."/>
            <person name="Cros-Aarteil S."/>
            <person name="Calhoun S."/>
            <person name="Haridas S."/>
            <person name="Kuo A."/>
            <person name="Mondo S."/>
            <person name="Pangilinan J."/>
            <person name="Riley R."/>
            <person name="LaButti K."/>
            <person name="Andreopoulos B."/>
            <person name="Lipzen A."/>
            <person name="Chen C."/>
            <person name="Yan M."/>
            <person name="Daum C."/>
            <person name="Ng V."/>
            <person name="Clum A."/>
            <person name="Steindorff A."/>
            <person name="Ohm R.A."/>
            <person name="Martin F."/>
            <person name="Silar P."/>
            <person name="Natvig D.O."/>
            <person name="Lalanne C."/>
            <person name="Gautier V."/>
            <person name="Ament-Velasquez S.L."/>
            <person name="Kruys A."/>
            <person name="Hutchinson M.I."/>
            <person name="Powell A.J."/>
            <person name="Barry K."/>
            <person name="Miller A.N."/>
            <person name="Grigoriev I.V."/>
            <person name="Debuchy R."/>
            <person name="Gladieux P."/>
            <person name="Hiltunen Thoren M."/>
            <person name="Johannesson H."/>
        </authorList>
    </citation>
    <scope>NUCLEOTIDE SEQUENCE</scope>
    <source>
        <strain evidence="5">SMH4131-1</strain>
    </source>
</reference>
<keyword evidence="2" id="KW-0408">Iron</keyword>
<dbReference type="Gene3D" id="2.60.120.330">
    <property type="entry name" value="B-lactam Antibiotic, Isopenicillin N Synthase, Chain"/>
    <property type="match status" value="1"/>
</dbReference>
<dbReference type="Proteomes" id="UP001286456">
    <property type="component" value="Unassembled WGS sequence"/>
</dbReference>
<dbReference type="PANTHER" id="PTHR47990">
    <property type="entry name" value="2-OXOGLUTARATE (2OG) AND FE(II)-DEPENDENT OXYGENASE SUPERFAMILY PROTEIN-RELATED"/>
    <property type="match status" value="1"/>
</dbReference>
<dbReference type="AlphaFoldDB" id="A0AAE0IER3"/>
<dbReference type="InterPro" id="IPR050231">
    <property type="entry name" value="Iron_ascorbate_oxido_reductase"/>
</dbReference>
<keyword evidence="2" id="KW-0560">Oxidoreductase</keyword>
<dbReference type="InterPro" id="IPR005123">
    <property type="entry name" value="Oxoglu/Fe-dep_dioxygenase_dom"/>
</dbReference>
<feature type="region of interest" description="Disordered" evidence="3">
    <location>
        <begin position="63"/>
        <end position="93"/>
    </location>
</feature>
<name>A0AAE0IER3_9PEZI</name>
<evidence type="ECO:0000256" key="1">
    <source>
        <dbReference type="ARBA" id="ARBA00008056"/>
    </source>
</evidence>
<accession>A0AAE0IER3</accession>
<dbReference type="GO" id="GO:0016491">
    <property type="term" value="F:oxidoreductase activity"/>
    <property type="evidence" value="ECO:0007669"/>
    <property type="project" value="UniProtKB-KW"/>
</dbReference>
<feature type="domain" description="Fe2OG dioxygenase" evidence="4">
    <location>
        <begin position="265"/>
        <end position="387"/>
    </location>
</feature>
<gene>
    <name evidence="5" type="ORF">B0T19DRAFT_211402</name>
</gene>
<reference evidence="5" key="2">
    <citation type="submission" date="2023-06" db="EMBL/GenBank/DDBJ databases">
        <authorList>
            <consortium name="Lawrence Berkeley National Laboratory"/>
            <person name="Haridas S."/>
            <person name="Hensen N."/>
            <person name="Bonometti L."/>
            <person name="Westerberg I."/>
            <person name="Brannstrom I.O."/>
            <person name="Guillou S."/>
            <person name="Cros-Aarteil S."/>
            <person name="Calhoun S."/>
            <person name="Kuo A."/>
            <person name="Mondo S."/>
            <person name="Pangilinan J."/>
            <person name="Riley R."/>
            <person name="Labutti K."/>
            <person name="Andreopoulos B."/>
            <person name="Lipzen A."/>
            <person name="Chen C."/>
            <person name="Yanf M."/>
            <person name="Daum C."/>
            <person name="Ng V."/>
            <person name="Clum A."/>
            <person name="Steindorff A."/>
            <person name="Ohm R."/>
            <person name="Martin F."/>
            <person name="Silar P."/>
            <person name="Natvig D."/>
            <person name="Lalanne C."/>
            <person name="Gautier V."/>
            <person name="Ament-Velasquez S.L."/>
            <person name="Kruys A."/>
            <person name="Hutchinson M.I."/>
            <person name="Powell A.J."/>
            <person name="Barry K."/>
            <person name="Miller A.N."/>
            <person name="Grigoriev I.V."/>
            <person name="Debuchy R."/>
            <person name="Gladieux P."/>
            <person name="Thoren M.H."/>
            <person name="Johannesson H."/>
        </authorList>
    </citation>
    <scope>NUCLEOTIDE SEQUENCE</scope>
    <source>
        <strain evidence="5">SMH4131-1</strain>
    </source>
</reference>
<evidence type="ECO:0000256" key="3">
    <source>
        <dbReference type="SAM" id="MobiDB-lite"/>
    </source>
</evidence>
<keyword evidence="6" id="KW-1185">Reference proteome</keyword>
<dbReference type="Pfam" id="PF03171">
    <property type="entry name" value="2OG-FeII_Oxy"/>
    <property type="match status" value="1"/>
</dbReference>
<sequence>MTSIMARPVLPLGRRIMGSRSSRAMLNTASYGPPGFGSAGMTIPPGFNAKAAQQLRAVVPRVNPEKTPQPQPHQQQQPPRDNAHNSALGKTMPPGYKAQVAQLGVFEIPEQVTGSAGDKALGKALVKSWRQEGIIQIAMSDQHRRLMESAMAASRRFFAKPPAEKAACVDSQSYAGYIASGEEVTDGIADYSEIFTITKDLDLAEPRVRARWPCHGPCPWPDVDMKTPMVAYNDVLGAEGEKLLRLVEYGLDVAPGELTRYTRDGWHHTRVLRFPPRNGTNGRGKEGRGIGSHTDYGLFVISAQDDVGGLFIRRPKDDERFANWEKSAAGLREDDDGWVYVPPVDGVHTVILGDMMQYLTRNYLIATPHKVGLNTRERFAFAYFHEPSFQAVLKPLDTGCCSVPTSESSSSDKKVVDEGIHYGTHFTRMFMRNYPDRVTTKRLLAEDRLRLLERPELRTMGAVPAL</sequence>
<evidence type="ECO:0000313" key="5">
    <source>
        <dbReference type="EMBL" id="KAK3323662.1"/>
    </source>
</evidence>
<comment type="caution">
    <text evidence="5">The sequence shown here is derived from an EMBL/GenBank/DDBJ whole genome shotgun (WGS) entry which is preliminary data.</text>
</comment>
<evidence type="ECO:0000256" key="2">
    <source>
        <dbReference type="RuleBase" id="RU003682"/>
    </source>
</evidence>
<protein>
    <submittedName>
        <fullName evidence="5">Ethylene-forming enzyme</fullName>
    </submittedName>
</protein>
<dbReference type="GO" id="GO:0046872">
    <property type="term" value="F:metal ion binding"/>
    <property type="evidence" value="ECO:0007669"/>
    <property type="project" value="UniProtKB-KW"/>
</dbReference>
<organism evidence="5 6">
    <name type="scientific">Cercophora scortea</name>
    <dbReference type="NCBI Taxonomy" id="314031"/>
    <lineage>
        <taxon>Eukaryota</taxon>
        <taxon>Fungi</taxon>
        <taxon>Dikarya</taxon>
        <taxon>Ascomycota</taxon>
        <taxon>Pezizomycotina</taxon>
        <taxon>Sordariomycetes</taxon>
        <taxon>Sordariomycetidae</taxon>
        <taxon>Sordariales</taxon>
        <taxon>Lasiosphaeriaceae</taxon>
        <taxon>Cercophora</taxon>
    </lineage>
</organism>
<dbReference type="InterPro" id="IPR044861">
    <property type="entry name" value="IPNS-like_FE2OG_OXY"/>
</dbReference>
<keyword evidence="2" id="KW-0479">Metal-binding</keyword>
<dbReference type="GO" id="GO:0044283">
    <property type="term" value="P:small molecule biosynthetic process"/>
    <property type="evidence" value="ECO:0007669"/>
    <property type="project" value="UniProtKB-ARBA"/>
</dbReference>
<proteinExistence type="inferred from homology"/>
<evidence type="ECO:0000313" key="6">
    <source>
        <dbReference type="Proteomes" id="UP001286456"/>
    </source>
</evidence>
<comment type="similarity">
    <text evidence="1 2">Belongs to the iron/ascorbate-dependent oxidoreductase family.</text>
</comment>
<dbReference type="SUPFAM" id="SSF51197">
    <property type="entry name" value="Clavaminate synthase-like"/>
    <property type="match status" value="1"/>
</dbReference>
<evidence type="ECO:0000259" key="4">
    <source>
        <dbReference type="PROSITE" id="PS51471"/>
    </source>
</evidence>
<dbReference type="Pfam" id="PF14226">
    <property type="entry name" value="DIOX_N"/>
    <property type="match status" value="1"/>
</dbReference>
<dbReference type="EMBL" id="JAUEPO010000004">
    <property type="protein sequence ID" value="KAK3323662.1"/>
    <property type="molecule type" value="Genomic_DNA"/>
</dbReference>
<dbReference type="InterPro" id="IPR026992">
    <property type="entry name" value="DIOX_N"/>
</dbReference>
<dbReference type="PROSITE" id="PS51471">
    <property type="entry name" value="FE2OG_OXY"/>
    <property type="match status" value="1"/>
</dbReference>
<dbReference type="InterPro" id="IPR027443">
    <property type="entry name" value="IPNS-like_sf"/>
</dbReference>